<dbReference type="Proteomes" id="UP000036367">
    <property type="component" value="Unassembled WGS sequence"/>
</dbReference>
<gene>
    <name evidence="1" type="ORF">RISK_005504</name>
</gene>
<proteinExistence type="predicted"/>
<sequence length="50" mass="5570">MQAAIVKRIGLRDRVDEEGATDAADGGVVGRRRLCLEELIRWAPSLHRRG</sequence>
<reference evidence="1" key="1">
    <citation type="submission" date="2015-05" db="EMBL/GenBank/DDBJ databases">
        <title>Permanent draft genome of Rhodopirellula islandicus K833.</title>
        <authorList>
            <person name="Kizina J."/>
            <person name="Richter M."/>
            <person name="Glockner F.O."/>
            <person name="Harder J."/>
        </authorList>
    </citation>
    <scope>NUCLEOTIDE SEQUENCE [LARGE SCALE GENOMIC DNA]</scope>
    <source>
        <strain evidence="1">K833</strain>
    </source>
</reference>
<dbReference type="AlphaFoldDB" id="A0A0J1B790"/>
<name>A0A0J1B790_RHOIS</name>
<evidence type="ECO:0000313" key="2">
    <source>
        <dbReference type="Proteomes" id="UP000036367"/>
    </source>
</evidence>
<organism evidence="1 2">
    <name type="scientific">Rhodopirellula islandica</name>
    <dbReference type="NCBI Taxonomy" id="595434"/>
    <lineage>
        <taxon>Bacteria</taxon>
        <taxon>Pseudomonadati</taxon>
        <taxon>Planctomycetota</taxon>
        <taxon>Planctomycetia</taxon>
        <taxon>Pirellulales</taxon>
        <taxon>Pirellulaceae</taxon>
        <taxon>Rhodopirellula</taxon>
    </lineage>
</organism>
<keyword evidence="2" id="KW-1185">Reference proteome</keyword>
<evidence type="ECO:0000313" key="1">
    <source>
        <dbReference type="EMBL" id="KLU02438.1"/>
    </source>
</evidence>
<dbReference type="EMBL" id="LECT01000044">
    <property type="protein sequence ID" value="KLU02438.1"/>
    <property type="molecule type" value="Genomic_DNA"/>
</dbReference>
<protein>
    <submittedName>
        <fullName evidence="1">Uncharacterized protein</fullName>
    </submittedName>
</protein>
<accession>A0A0J1B790</accession>
<comment type="caution">
    <text evidence="1">The sequence shown here is derived from an EMBL/GenBank/DDBJ whole genome shotgun (WGS) entry which is preliminary data.</text>
</comment>